<feature type="region of interest" description="Disordered" evidence="1">
    <location>
        <begin position="14"/>
        <end position="35"/>
    </location>
</feature>
<reference evidence="2 3" key="1">
    <citation type="submission" date="2010-09" db="EMBL/GenBank/DDBJ databases">
        <title>The Genome Sequence of Synechococcus phage S-RIP2 isolate N1_2007.</title>
        <authorList>
            <consortium name="The Broad Institute Genome Sequencing Platform"/>
            <person name="Henn M.R."/>
            <person name="Marston M."/>
            <person name="Levin J."/>
            <person name="Malboeuf C."/>
            <person name="Casali M."/>
            <person name="Russ C."/>
            <person name="Lennon N."/>
            <person name="Chapman S.B."/>
            <person name="Erlich R."/>
            <person name="Young S.K."/>
            <person name="Yandava C."/>
            <person name="Zeng Q."/>
            <person name="Fitzgerald M.F."/>
            <person name="Alvarado L."/>
            <person name="Anderson S."/>
            <person name="Berlin A."/>
            <person name="Chen Z."/>
            <person name="Freedman E."/>
            <person name="Gellesch M."/>
            <person name="Goldberg J."/>
            <person name="Green L."/>
            <person name="Griggs A."/>
            <person name="Gujja S."/>
            <person name="Heilman E.R."/>
            <person name="Heiman D."/>
            <person name="Hollinger A."/>
            <person name="Howarth C."/>
            <person name="Larson L."/>
            <person name="Mehta T."/>
            <person name="Neiman D."/>
            <person name="Pearson M."/>
            <person name="Roberts A."/>
            <person name="Ryan E."/>
            <person name="Saif S."/>
            <person name="Shea T."/>
            <person name="Shenoy N."/>
            <person name="Sisk P."/>
            <person name="Stolte C."/>
            <person name="Sykes S."/>
            <person name="White J."/>
            <person name="Haas B."/>
            <person name="Nusbaum C."/>
            <person name="Birren B."/>
        </authorList>
    </citation>
    <scope>NUCLEOTIDE SEQUENCE [LARGE SCALE GENOMIC DNA]</scope>
</reference>
<accession>M4NNU1</accession>
<protein>
    <submittedName>
        <fullName evidence="2">Uncharacterized protein</fullName>
    </submittedName>
</protein>
<gene>
    <name evidence="2" type="ORF">SWQG_00031</name>
</gene>
<organism evidence="2 3">
    <name type="scientific">Synechococcus phage S-RIP2</name>
    <dbReference type="NCBI Taxonomy" id="754040"/>
    <lineage>
        <taxon>Viruses</taxon>
        <taxon>Duplodnaviria</taxon>
        <taxon>Heunggongvirae</taxon>
        <taxon>Uroviricota</taxon>
        <taxon>Caudoviricetes</taxon>
        <taxon>Autographivirales</taxon>
        <taxon>Sednavirus</taxon>
        <taxon>Sednavirus SRIP2</taxon>
    </lineage>
</organism>
<evidence type="ECO:0000313" key="3">
    <source>
        <dbReference type="Proteomes" id="UP000204049"/>
    </source>
</evidence>
<evidence type="ECO:0000256" key="1">
    <source>
        <dbReference type="SAM" id="MobiDB-lite"/>
    </source>
</evidence>
<feature type="compositionally biased region" description="Pro residues" evidence="1">
    <location>
        <begin position="24"/>
        <end position="33"/>
    </location>
</feature>
<proteinExistence type="predicted"/>
<dbReference type="EMBL" id="HQ317389">
    <property type="protein sequence ID" value="AGG91326.1"/>
    <property type="molecule type" value="Genomic_DNA"/>
</dbReference>
<keyword evidence="3" id="KW-1185">Reference proteome</keyword>
<evidence type="ECO:0000313" key="2">
    <source>
        <dbReference type="EMBL" id="AGG91326.1"/>
    </source>
</evidence>
<sequence>MKLNPKQILIQQPISESEIEHPWLPHPPNPPTPEAVEKAQFVDKTYKWKGSAAYKTANTKPSN</sequence>
<dbReference type="GeneID" id="15009686"/>
<name>M4NNU1_9CAUD</name>
<dbReference type="KEGG" id="vg:15009686"/>
<dbReference type="Proteomes" id="UP000204049">
    <property type="component" value="Segment"/>
</dbReference>
<dbReference type="RefSeq" id="YP_007673175.1">
    <property type="nucleotide sequence ID" value="NC_020838.1"/>
</dbReference>